<evidence type="ECO:0000313" key="11">
    <source>
        <dbReference type="EMBL" id="GFG36742.1"/>
    </source>
</evidence>
<feature type="compositionally biased region" description="Basic and acidic residues" evidence="9">
    <location>
        <begin position="510"/>
        <end position="525"/>
    </location>
</feature>
<dbReference type="SMART" id="SM00249">
    <property type="entry name" value="PHD"/>
    <property type="match status" value="1"/>
</dbReference>
<dbReference type="OrthoDB" id="1928087at2759"/>
<dbReference type="GO" id="GO:0008270">
    <property type="term" value="F:zinc ion binding"/>
    <property type="evidence" value="ECO:0007669"/>
    <property type="project" value="UniProtKB-KW"/>
</dbReference>
<evidence type="ECO:0000256" key="5">
    <source>
        <dbReference type="ARBA" id="ARBA00022771"/>
    </source>
</evidence>
<name>A0A6L2PZN5_COPFO</name>
<reference evidence="12" key="1">
    <citation type="submission" date="2020-01" db="EMBL/GenBank/DDBJ databases">
        <title>Draft genome sequence of the Termite Coptotermes fromosanus.</title>
        <authorList>
            <person name="Itakura S."/>
            <person name="Yosikawa Y."/>
            <person name="Umezawa K."/>
        </authorList>
    </citation>
    <scope>NUCLEOTIDE SEQUENCE [LARGE SCALE GENOMIC DNA]</scope>
</reference>
<evidence type="ECO:0000256" key="3">
    <source>
        <dbReference type="ARBA" id="ARBA00022454"/>
    </source>
</evidence>
<dbReference type="Gene3D" id="3.30.40.10">
    <property type="entry name" value="Zinc/RING finger domain, C3HC4 (zinc finger)"/>
    <property type="match status" value="1"/>
</dbReference>
<keyword evidence="3" id="KW-0158">Chromosome</keyword>
<feature type="region of interest" description="Disordered" evidence="9">
    <location>
        <begin position="508"/>
        <end position="570"/>
    </location>
</feature>
<evidence type="ECO:0000256" key="2">
    <source>
        <dbReference type="ARBA" id="ARBA00004286"/>
    </source>
</evidence>
<comment type="caution">
    <text evidence="11">The sequence shown here is derived from an EMBL/GenBank/DDBJ whole genome shotgun (WGS) entry which is preliminary data.</text>
</comment>
<dbReference type="PANTHER" id="PTHR48225:SF7">
    <property type="entry name" value="MEIOSIS-SPECIFIC PROTEIN HOP1"/>
    <property type="match status" value="1"/>
</dbReference>
<organism evidence="11 12">
    <name type="scientific">Coptotermes formosanus</name>
    <name type="common">Formosan subterranean termite</name>
    <dbReference type="NCBI Taxonomy" id="36987"/>
    <lineage>
        <taxon>Eukaryota</taxon>
        <taxon>Metazoa</taxon>
        <taxon>Ecdysozoa</taxon>
        <taxon>Arthropoda</taxon>
        <taxon>Hexapoda</taxon>
        <taxon>Insecta</taxon>
        <taxon>Pterygota</taxon>
        <taxon>Neoptera</taxon>
        <taxon>Polyneoptera</taxon>
        <taxon>Dictyoptera</taxon>
        <taxon>Blattodea</taxon>
        <taxon>Blattoidea</taxon>
        <taxon>Termitoidae</taxon>
        <taxon>Rhinotermitidae</taxon>
        <taxon>Coptotermes</taxon>
    </lineage>
</organism>
<evidence type="ECO:0000256" key="7">
    <source>
        <dbReference type="ARBA" id="ARBA00023242"/>
    </source>
</evidence>
<evidence type="ECO:0000256" key="6">
    <source>
        <dbReference type="ARBA" id="ARBA00022833"/>
    </source>
</evidence>
<feature type="domain" description="HORMA" evidence="10">
    <location>
        <begin position="9"/>
        <end position="218"/>
    </location>
</feature>
<keyword evidence="7" id="KW-0539">Nucleus</keyword>
<gene>
    <name evidence="11" type="ORF">Cfor_09446</name>
</gene>
<dbReference type="AlphaFoldDB" id="A0A6L2PZN5"/>
<dbReference type="SUPFAM" id="SSF57903">
    <property type="entry name" value="FYVE/PHD zinc finger"/>
    <property type="match status" value="1"/>
</dbReference>
<feature type="region of interest" description="Disordered" evidence="9">
    <location>
        <begin position="229"/>
        <end position="250"/>
    </location>
</feature>
<dbReference type="SUPFAM" id="SSF56019">
    <property type="entry name" value="The spindle assembly checkpoint protein mad2"/>
    <property type="match status" value="1"/>
</dbReference>
<dbReference type="GO" id="GO:0005634">
    <property type="term" value="C:nucleus"/>
    <property type="evidence" value="ECO:0007669"/>
    <property type="project" value="UniProtKB-SubCell"/>
</dbReference>
<keyword evidence="5" id="KW-0863">Zinc-finger</keyword>
<dbReference type="InterPro" id="IPR051294">
    <property type="entry name" value="HORMA_MeioticProgression"/>
</dbReference>
<dbReference type="InParanoid" id="A0A6L2PZN5"/>
<dbReference type="PANTHER" id="PTHR48225">
    <property type="entry name" value="HORMA DOMAIN-CONTAINING PROTEIN 1"/>
    <property type="match status" value="1"/>
</dbReference>
<protein>
    <recommendedName>
        <fullName evidence="10">HORMA domain-containing protein</fullName>
    </recommendedName>
</protein>
<accession>A0A6L2PZN5</accession>
<dbReference type="EMBL" id="BLKM01000655">
    <property type="protein sequence ID" value="GFG36742.1"/>
    <property type="molecule type" value="Genomic_DNA"/>
</dbReference>
<dbReference type="InterPro" id="IPR013083">
    <property type="entry name" value="Znf_RING/FYVE/PHD"/>
</dbReference>
<dbReference type="InterPro" id="IPR003511">
    <property type="entry name" value="HORMA_dom"/>
</dbReference>
<sequence>MPNPTVSAVNSESFVKKLVALGISNVTYLRAVFPEEAYVDRQLEGIRLKILRDDGTCPAAAQVVVWLKSAFDAVSKKYLRQLILAIHADGASPDNALETYTFHFTYKGEDLSGCSILRKNNKTNEEVVSEVGNSITKIRESTLEMLRTTVQLTQSLPILPEKCGISMKLFYYEEVTPNDYEPTGFYAVDNSAFMFPSEALNCKLGEVITPFHTLKFNVKMETAKLDNLGKNKTGSHKVENKDTQKKTVTGSAREVQELDLPIESQSTQHNHNTELDNTVSLVNEYDNDAADTIMMEDFIPSAQIVDVANSSAQPHQRQPAENVAVPTCSPTQPASGLTSEVWSGVDVTPSDVREHGICCACGIGVDSGLMVFCQFCEHWQHGACYGLHKETDMAANHVCEACHKPNKNQWCTDPKLLSLSIQQRQEVCLYRRTLACIQMCRVSPSFISQELDVSEDIAQLLFEHLEIDGVLKPTRNKGMPRFVNQKVLKYELFPRYFGPTADLSSHKYTFKTDDPTDSSTKDLKKMTLSSKTSDCHRQKRVHINKMKLPVEEDEKPSCKRQKTSQTDIIP</sequence>
<evidence type="ECO:0000256" key="8">
    <source>
        <dbReference type="ARBA" id="ARBA00023254"/>
    </source>
</evidence>
<evidence type="ECO:0000313" key="12">
    <source>
        <dbReference type="Proteomes" id="UP000502823"/>
    </source>
</evidence>
<dbReference type="InterPro" id="IPR011011">
    <property type="entry name" value="Znf_FYVE_PHD"/>
</dbReference>
<dbReference type="InterPro" id="IPR036570">
    <property type="entry name" value="HORMA_dom_sf"/>
</dbReference>
<evidence type="ECO:0000256" key="1">
    <source>
        <dbReference type="ARBA" id="ARBA00004123"/>
    </source>
</evidence>
<dbReference type="InterPro" id="IPR001965">
    <property type="entry name" value="Znf_PHD"/>
</dbReference>
<evidence type="ECO:0000259" key="10">
    <source>
        <dbReference type="PROSITE" id="PS50815"/>
    </source>
</evidence>
<dbReference type="PROSITE" id="PS50815">
    <property type="entry name" value="HORMA"/>
    <property type="match status" value="1"/>
</dbReference>
<keyword evidence="4" id="KW-0479">Metal-binding</keyword>
<dbReference type="GO" id="GO:0051321">
    <property type="term" value="P:meiotic cell cycle"/>
    <property type="evidence" value="ECO:0007669"/>
    <property type="project" value="UniProtKB-KW"/>
</dbReference>
<evidence type="ECO:0000256" key="9">
    <source>
        <dbReference type="SAM" id="MobiDB-lite"/>
    </source>
</evidence>
<dbReference type="Pfam" id="PF02301">
    <property type="entry name" value="HORMA"/>
    <property type="match status" value="1"/>
</dbReference>
<dbReference type="Proteomes" id="UP000502823">
    <property type="component" value="Unassembled WGS sequence"/>
</dbReference>
<feature type="compositionally biased region" description="Basic and acidic residues" evidence="9">
    <location>
        <begin position="236"/>
        <end position="245"/>
    </location>
</feature>
<dbReference type="Gene3D" id="3.30.900.10">
    <property type="entry name" value="HORMA domain"/>
    <property type="match status" value="1"/>
</dbReference>
<evidence type="ECO:0000256" key="4">
    <source>
        <dbReference type="ARBA" id="ARBA00022723"/>
    </source>
</evidence>
<proteinExistence type="predicted"/>
<keyword evidence="6" id="KW-0862">Zinc</keyword>
<keyword evidence="12" id="KW-1185">Reference proteome</keyword>
<keyword evidence="8" id="KW-0469">Meiosis</keyword>
<feature type="region of interest" description="Disordered" evidence="9">
    <location>
        <begin position="318"/>
        <end position="340"/>
    </location>
</feature>
<comment type="subcellular location">
    <subcellularLocation>
        <location evidence="2">Chromosome</location>
    </subcellularLocation>
    <subcellularLocation>
        <location evidence="1">Nucleus</location>
    </subcellularLocation>
</comment>
<dbReference type="GO" id="GO:0005694">
    <property type="term" value="C:chromosome"/>
    <property type="evidence" value="ECO:0007669"/>
    <property type="project" value="UniProtKB-SubCell"/>
</dbReference>
<feature type="compositionally biased region" description="Polar residues" evidence="9">
    <location>
        <begin position="328"/>
        <end position="340"/>
    </location>
</feature>